<reference evidence="3" key="2">
    <citation type="submission" date="2015-01" db="EMBL/GenBank/DDBJ databases">
        <title>Evolutionary Origins and Diversification of the Mycorrhizal Mutualists.</title>
        <authorList>
            <consortium name="DOE Joint Genome Institute"/>
            <consortium name="Mycorrhizal Genomics Consortium"/>
            <person name="Kohler A."/>
            <person name="Kuo A."/>
            <person name="Nagy L.G."/>
            <person name="Floudas D."/>
            <person name="Copeland A."/>
            <person name="Barry K.W."/>
            <person name="Cichocki N."/>
            <person name="Veneault-Fourrey C."/>
            <person name="LaButti K."/>
            <person name="Lindquist E.A."/>
            <person name="Lipzen A."/>
            <person name="Lundell T."/>
            <person name="Morin E."/>
            <person name="Murat C."/>
            <person name="Riley R."/>
            <person name="Ohm R."/>
            <person name="Sun H."/>
            <person name="Tunlid A."/>
            <person name="Henrissat B."/>
            <person name="Grigoriev I.V."/>
            <person name="Hibbett D.S."/>
            <person name="Martin F."/>
        </authorList>
    </citation>
    <scope>NUCLEOTIDE SEQUENCE [LARGE SCALE GENOMIC DNA]</scope>
    <source>
        <strain evidence="3">MUT 4182</strain>
    </source>
</reference>
<dbReference type="AlphaFoldDB" id="A0A0C3Q7R6"/>
<feature type="region of interest" description="Disordered" evidence="1">
    <location>
        <begin position="1"/>
        <end position="124"/>
    </location>
</feature>
<sequence>MSPALDASFNPFALHPFTSGGSSAPQPIPRPPVTSSPLQQAIQYQKQNPMASNYTAHPQRRGDPSTPPGGYAPPPPSSYAIPSQQQQPQGIFTPYVADGRRTPDLDDILVKKGGSRWPVNQPRK</sequence>
<feature type="compositionally biased region" description="Polar residues" evidence="1">
    <location>
        <begin position="35"/>
        <end position="56"/>
    </location>
</feature>
<feature type="compositionally biased region" description="Pro residues" evidence="1">
    <location>
        <begin position="65"/>
        <end position="77"/>
    </location>
</feature>
<protein>
    <submittedName>
        <fullName evidence="2">Uncharacterized protein</fullName>
    </submittedName>
</protein>
<name>A0A0C3Q7R6_9AGAM</name>
<gene>
    <name evidence="2" type="ORF">M407DRAFT_245923</name>
</gene>
<evidence type="ECO:0000313" key="3">
    <source>
        <dbReference type="Proteomes" id="UP000054248"/>
    </source>
</evidence>
<accession>A0A0C3Q7R6</accession>
<dbReference type="Proteomes" id="UP000054248">
    <property type="component" value="Unassembled WGS sequence"/>
</dbReference>
<evidence type="ECO:0000256" key="1">
    <source>
        <dbReference type="SAM" id="MobiDB-lite"/>
    </source>
</evidence>
<proteinExistence type="predicted"/>
<dbReference type="EMBL" id="KN823185">
    <property type="protein sequence ID" value="KIO20146.1"/>
    <property type="molecule type" value="Genomic_DNA"/>
</dbReference>
<keyword evidence="3" id="KW-1185">Reference proteome</keyword>
<organism evidence="2 3">
    <name type="scientific">Tulasnella calospora MUT 4182</name>
    <dbReference type="NCBI Taxonomy" id="1051891"/>
    <lineage>
        <taxon>Eukaryota</taxon>
        <taxon>Fungi</taxon>
        <taxon>Dikarya</taxon>
        <taxon>Basidiomycota</taxon>
        <taxon>Agaricomycotina</taxon>
        <taxon>Agaricomycetes</taxon>
        <taxon>Cantharellales</taxon>
        <taxon>Tulasnellaceae</taxon>
        <taxon>Tulasnella</taxon>
    </lineage>
</organism>
<evidence type="ECO:0000313" key="2">
    <source>
        <dbReference type="EMBL" id="KIO20146.1"/>
    </source>
</evidence>
<feature type="compositionally biased region" description="Basic and acidic residues" evidence="1">
    <location>
        <begin position="98"/>
        <end position="110"/>
    </location>
</feature>
<feature type="compositionally biased region" description="Low complexity" evidence="1">
    <location>
        <begin position="78"/>
        <end position="94"/>
    </location>
</feature>
<dbReference type="HOGENOM" id="CLU_154758_0_0_1"/>
<reference evidence="2 3" key="1">
    <citation type="submission" date="2014-04" db="EMBL/GenBank/DDBJ databases">
        <authorList>
            <consortium name="DOE Joint Genome Institute"/>
            <person name="Kuo A."/>
            <person name="Girlanda M."/>
            <person name="Perotto S."/>
            <person name="Kohler A."/>
            <person name="Nagy L.G."/>
            <person name="Floudas D."/>
            <person name="Copeland A."/>
            <person name="Barry K.W."/>
            <person name="Cichocki N."/>
            <person name="Veneault-Fourrey C."/>
            <person name="LaButti K."/>
            <person name="Lindquist E.A."/>
            <person name="Lipzen A."/>
            <person name="Lundell T."/>
            <person name="Morin E."/>
            <person name="Murat C."/>
            <person name="Sun H."/>
            <person name="Tunlid A."/>
            <person name="Henrissat B."/>
            <person name="Grigoriev I.V."/>
            <person name="Hibbett D.S."/>
            <person name="Martin F."/>
            <person name="Nordberg H.P."/>
            <person name="Cantor M.N."/>
            <person name="Hua S.X."/>
        </authorList>
    </citation>
    <scope>NUCLEOTIDE SEQUENCE [LARGE SCALE GENOMIC DNA]</scope>
    <source>
        <strain evidence="2 3">MUT 4182</strain>
    </source>
</reference>
<dbReference type="OrthoDB" id="191192at2759"/>